<reference evidence="1" key="1">
    <citation type="submission" date="2023-07" db="EMBL/GenBank/DDBJ databases">
        <title>Genomic Encyclopedia of Type Strains, Phase IV (KMG-IV): sequencing the most valuable type-strain genomes for metagenomic binning, comparative biology and taxonomic classification.</title>
        <authorList>
            <person name="Goeker M."/>
        </authorList>
    </citation>
    <scope>NUCLEOTIDE SEQUENCE</scope>
    <source>
        <strain evidence="1">DSM 26174</strain>
    </source>
</reference>
<dbReference type="AlphaFoldDB" id="A0AAE3XU79"/>
<sequence length="101" mass="11623">MKDKVQEILKEEHGELYELEVPYSSQNKESVKAYLKKPSRKVLSAFLSKVNMDPLGAYELLLKNCWVKGDKKILEEDELLMSACSSLEPLVSYRQSTLKKI</sequence>
<comment type="caution">
    <text evidence="1">The sequence shown here is derived from an EMBL/GenBank/DDBJ whole genome shotgun (WGS) entry which is preliminary data.</text>
</comment>
<dbReference type="Gene3D" id="3.30.2220.10">
    <property type="entry name" value="rbstp2171"/>
    <property type="match status" value="1"/>
</dbReference>
<organism evidence="1 2">
    <name type="scientific">Aureibacter tunicatorum</name>
    <dbReference type="NCBI Taxonomy" id="866807"/>
    <lineage>
        <taxon>Bacteria</taxon>
        <taxon>Pseudomonadati</taxon>
        <taxon>Bacteroidota</taxon>
        <taxon>Cytophagia</taxon>
        <taxon>Cytophagales</taxon>
        <taxon>Persicobacteraceae</taxon>
        <taxon>Aureibacter</taxon>
    </lineage>
</organism>
<dbReference type="RefSeq" id="WP_309943192.1">
    <property type="nucleotide sequence ID" value="NZ_AP025311.1"/>
</dbReference>
<proteinExistence type="predicted"/>
<keyword evidence="2" id="KW-1185">Reference proteome</keyword>
<protein>
    <submittedName>
        <fullName evidence="1">Uncharacterized protein</fullName>
    </submittedName>
</protein>
<dbReference type="EMBL" id="JAVDQD010000014">
    <property type="protein sequence ID" value="MDR6241966.1"/>
    <property type="molecule type" value="Genomic_DNA"/>
</dbReference>
<accession>A0AAE3XU79</accession>
<gene>
    <name evidence="1" type="ORF">HNQ88_005053</name>
</gene>
<evidence type="ECO:0000313" key="1">
    <source>
        <dbReference type="EMBL" id="MDR6241966.1"/>
    </source>
</evidence>
<evidence type="ECO:0000313" key="2">
    <source>
        <dbReference type="Proteomes" id="UP001185092"/>
    </source>
</evidence>
<dbReference type="Proteomes" id="UP001185092">
    <property type="component" value="Unassembled WGS sequence"/>
</dbReference>
<name>A0AAE3XU79_9BACT</name>